<name>A0ABN7BGH9_9HEMI</name>
<evidence type="ECO:0000256" key="1">
    <source>
        <dbReference type="SAM" id="MobiDB-lite"/>
    </source>
</evidence>
<keyword evidence="3" id="KW-1185">Reference proteome</keyword>
<evidence type="ECO:0000313" key="3">
    <source>
        <dbReference type="Proteomes" id="UP001307889"/>
    </source>
</evidence>
<evidence type="ECO:0000313" key="2">
    <source>
        <dbReference type="EMBL" id="BET02242.1"/>
    </source>
</evidence>
<accession>A0ABN7BGH9</accession>
<feature type="compositionally biased region" description="Basic residues" evidence="1">
    <location>
        <begin position="130"/>
        <end position="142"/>
    </location>
</feature>
<organism evidence="2 3">
    <name type="scientific">Nesidiocoris tenuis</name>
    <dbReference type="NCBI Taxonomy" id="355587"/>
    <lineage>
        <taxon>Eukaryota</taxon>
        <taxon>Metazoa</taxon>
        <taxon>Ecdysozoa</taxon>
        <taxon>Arthropoda</taxon>
        <taxon>Hexapoda</taxon>
        <taxon>Insecta</taxon>
        <taxon>Pterygota</taxon>
        <taxon>Neoptera</taxon>
        <taxon>Paraneoptera</taxon>
        <taxon>Hemiptera</taxon>
        <taxon>Heteroptera</taxon>
        <taxon>Panheteroptera</taxon>
        <taxon>Cimicomorpha</taxon>
        <taxon>Miridae</taxon>
        <taxon>Dicyphina</taxon>
        <taxon>Nesidiocoris</taxon>
    </lineage>
</organism>
<protein>
    <submittedName>
        <fullName evidence="2">Uncharacterized protein</fullName>
    </submittedName>
</protein>
<sequence length="285" mass="31812">MADRRLRLVDDVRTRRRTLRQEARDVRRGIDLVTPSTSPDECDAEQGRVQPKMTRAAANAEKNRREIAERLKEWKKKKEIMTKELRKARPPFNNYVRVKHTGLTPYKGRQARSTQAKQPPPQPNLPGKLKTVRGHPSPRRPATRQAQALTRPAATKVPAMTQNPPVPTRTINYPTGVVNFGLPPHLMVPKAFRPPSNIRPLPLDVVKKGPVTKAAPKISPPTTLKMAQKKPSPPAVSKTVPKVAQTAGQRAAPSAFTGARVLRSIQPTIAQNTVNTSYQEVEMRY</sequence>
<reference evidence="2 3" key="1">
    <citation type="submission" date="2023-09" db="EMBL/GenBank/DDBJ databases">
        <title>Nesidiocoris tenuis whole genome shotgun sequence.</title>
        <authorList>
            <person name="Shibata T."/>
            <person name="Shimoda M."/>
            <person name="Kobayashi T."/>
            <person name="Uehara T."/>
        </authorList>
    </citation>
    <scope>NUCLEOTIDE SEQUENCE [LARGE SCALE GENOMIC DNA]</scope>
    <source>
        <strain evidence="2 3">Japan</strain>
    </source>
</reference>
<feature type="region of interest" description="Disordered" evidence="1">
    <location>
        <begin position="212"/>
        <end position="238"/>
    </location>
</feature>
<proteinExistence type="predicted"/>
<gene>
    <name evidence="2" type="ORF">NTJ_15061</name>
</gene>
<dbReference type="Proteomes" id="UP001307889">
    <property type="component" value="Chromosome 14"/>
</dbReference>
<feature type="region of interest" description="Disordered" evidence="1">
    <location>
        <begin position="32"/>
        <end position="63"/>
    </location>
</feature>
<dbReference type="EMBL" id="AP028922">
    <property type="protein sequence ID" value="BET02242.1"/>
    <property type="molecule type" value="Genomic_DNA"/>
</dbReference>
<feature type="region of interest" description="Disordered" evidence="1">
    <location>
        <begin position="102"/>
        <end position="167"/>
    </location>
</feature>